<dbReference type="InterPro" id="IPR017853">
    <property type="entry name" value="GH"/>
</dbReference>
<accession>A0A1G5WE73</accession>
<protein>
    <submittedName>
        <fullName evidence="2">Glycosyl hydrolase domain-containing protein</fullName>
    </submittedName>
</protein>
<name>A0A1G5WE73_9EURY</name>
<dbReference type="Proteomes" id="UP000323439">
    <property type="component" value="Unassembled WGS sequence"/>
</dbReference>
<keyword evidence="3" id="KW-1185">Reference proteome</keyword>
<dbReference type="Pfam" id="PF13200">
    <property type="entry name" value="DUF4015"/>
    <property type="match status" value="1"/>
</dbReference>
<sequence length="326" mass="37952">MILTLFFIFSISIVSADNFNSTDIADDSNADSIHESFQKLLINSNNLSHDKKSVSKDFDFFGLFDFGHEKKYGYWVWAKDMNNVDFDKLSKNGVNVVFLNSFAFTEYGQREVLDWIHEAREHDIEVHVWMQIFNTGNWISPLKNGTPDTRYFNYKIEEARYYAGLDEVSGIQIDYIRFEGNAYRYNNSTEAINMFVKNFSDEMRKINPDLTLSATVMPETDNDEYFYGQDIKTICKYVDVIVPMMYKGNYNENSSWIENTTRWFVDNSGDAEVWCGLQTYDSDYNVTALSADELIKDKDLCFKGGADGVFYFKWGMNNDLESRKIN</sequence>
<dbReference type="OrthoDB" id="18481at2157"/>
<dbReference type="AlphaFoldDB" id="A0A1G5WE73"/>
<evidence type="ECO:0000259" key="1">
    <source>
        <dbReference type="Pfam" id="PF13200"/>
    </source>
</evidence>
<evidence type="ECO:0000313" key="3">
    <source>
        <dbReference type="Proteomes" id="UP000323439"/>
    </source>
</evidence>
<dbReference type="GO" id="GO:0016787">
    <property type="term" value="F:hydrolase activity"/>
    <property type="evidence" value="ECO:0007669"/>
    <property type="project" value="UniProtKB-KW"/>
</dbReference>
<gene>
    <name evidence="2" type="ORF">SAMN02910315_01322</name>
</gene>
<proteinExistence type="predicted"/>
<reference evidence="2 3" key="1">
    <citation type="submission" date="2016-10" db="EMBL/GenBank/DDBJ databases">
        <authorList>
            <person name="Varghese N."/>
            <person name="Submissions S."/>
        </authorList>
    </citation>
    <scope>NUCLEOTIDE SEQUENCE [LARGE SCALE GENOMIC DNA]</scope>
    <source>
        <strain evidence="2 3">DSM 16643</strain>
    </source>
</reference>
<dbReference type="InterPro" id="IPR025275">
    <property type="entry name" value="DUF4015"/>
</dbReference>
<dbReference type="RefSeq" id="WP_149731873.1">
    <property type="nucleotide sequence ID" value="NZ_FMXB01000009.1"/>
</dbReference>
<feature type="domain" description="DUF4015" evidence="1">
    <location>
        <begin position="128"/>
        <end position="259"/>
    </location>
</feature>
<dbReference type="EMBL" id="FMXB01000009">
    <property type="protein sequence ID" value="SDA55847.1"/>
    <property type="molecule type" value="Genomic_DNA"/>
</dbReference>
<organism evidence="2 3">
    <name type="scientific">Methanobrevibacter millerae</name>
    <dbReference type="NCBI Taxonomy" id="230361"/>
    <lineage>
        <taxon>Archaea</taxon>
        <taxon>Methanobacteriati</taxon>
        <taxon>Methanobacteriota</taxon>
        <taxon>Methanomada group</taxon>
        <taxon>Methanobacteria</taxon>
        <taxon>Methanobacteriales</taxon>
        <taxon>Methanobacteriaceae</taxon>
        <taxon>Methanobrevibacter</taxon>
    </lineage>
</organism>
<dbReference type="Gene3D" id="3.20.20.80">
    <property type="entry name" value="Glycosidases"/>
    <property type="match status" value="1"/>
</dbReference>
<keyword evidence="2" id="KW-0378">Hydrolase</keyword>
<dbReference type="SUPFAM" id="SSF51445">
    <property type="entry name" value="(Trans)glycosidases"/>
    <property type="match status" value="1"/>
</dbReference>
<evidence type="ECO:0000313" key="2">
    <source>
        <dbReference type="EMBL" id="SDA55847.1"/>
    </source>
</evidence>